<reference evidence="2" key="1">
    <citation type="submission" date="2018-05" db="EMBL/GenBank/DDBJ databases">
        <authorList>
            <person name="Lanie J.A."/>
            <person name="Ng W.-L."/>
            <person name="Kazmierczak K.M."/>
            <person name="Andrzejewski T.M."/>
            <person name="Davidsen T.M."/>
            <person name="Wayne K.J."/>
            <person name="Tettelin H."/>
            <person name="Glass J.I."/>
            <person name="Rusch D."/>
            <person name="Podicherti R."/>
            <person name="Tsui H.-C.T."/>
            <person name="Winkler M.E."/>
        </authorList>
    </citation>
    <scope>NUCLEOTIDE SEQUENCE</scope>
</reference>
<dbReference type="AlphaFoldDB" id="A0A382TCR1"/>
<name>A0A382TCR1_9ZZZZ</name>
<feature type="region of interest" description="Disordered" evidence="1">
    <location>
        <begin position="1"/>
        <end position="24"/>
    </location>
</feature>
<dbReference type="EMBL" id="UINC01135425">
    <property type="protein sequence ID" value="SVD19562.1"/>
    <property type="molecule type" value="Genomic_DNA"/>
</dbReference>
<gene>
    <name evidence="2" type="ORF">METZ01_LOCUS372416</name>
</gene>
<organism evidence="2">
    <name type="scientific">marine metagenome</name>
    <dbReference type="NCBI Taxonomy" id="408172"/>
    <lineage>
        <taxon>unclassified sequences</taxon>
        <taxon>metagenomes</taxon>
        <taxon>ecological metagenomes</taxon>
    </lineage>
</organism>
<proteinExistence type="predicted"/>
<evidence type="ECO:0000256" key="1">
    <source>
        <dbReference type="SAM" id="MobiDB-lite"/>
    </source>
</evidence>
<accession>A0A382TCR1</accession>
<protein>
    <submittedName>
        <fullName evidence="2">Uncharacterized protein</fullName>
    </submittedName>
</protein>
<sequence>MKNAINNKSDAKTRPLHSSGTRSCNITLDNTQFEPLAACENITNEIDKIDHSTNPNIK</sequence>
<evidence type="ECO:0000313" key="2">
    <source>
        <dbReference type="EMBL" id="SVD19562.1"/>
    </source>
</evidence>